<dbReference type="AlphaFoldDB" id="A0A255Z6M8"/>
<dbReference type="Proteomes" id="UP000216998">
    <property type="component" value="Unassembled WGS sequence"/>
</dbReference>
<dbReference type="OrthoDB" id="9813967at2"/>
<evidence type="ECO:0000256" key="1">
    <source>
        <dbReference type="ARBA" id="ARBA00009477"/>
    </source>
</evidence>
<dbReference type="PROSITE" id="PS51257">
    <property type="entry name" value="PROKAR_LIPOPROTEIN"/>
    <property type="match status" value="1"/>
</dbReference>
<feature type="domain" description="CusB-like beta-barrel" evidence="3">
    <location>
        <begin position="207"/>
        <end position="273"/>
    </location>
</feature>
<proteinExistence type="inferred from homology"/>
<dbReference type="Pfam" id="PF25917">
    <property type="entry name" value="BSH_RND"/>
    <property type="match status" value="1"/>
</dbReference>
<feature type="domain" description="Multidrug resistance protein MdtA-like barrel-sandwich hybrid" evidence="2">
    <location>
        <begin position="64"/>
        <end position="195"/>
    </location>
</feature>
<dbReference type="Gene3D" id="2.40.30.170">
    <property type="match status" value="1"/>
</dbReference>
<name>A0A255Z6M8_9PROT</name>
<dbReference type="EMBL" id="NOXU01000018">
    <property type="protein sequence ID" value="OYQ37096.1"/>
    <property type="molecule type" value="Genomic_DNA"/>
</dbReference>
<sequence length="358" mass="37400">MRACHTAILGAFLLTTLVGCSPEEAPVEKPRPVRTLIVTPVADGEELVQTGEIQPRYETAHGFRIDGRIASRLVDVGARVKAGQAIATLDDRDVQNELRAADADMRSAAAAEDLAKVALERQQTLFAKDIVAKARVDEAEANWQSARSRREAASATLSNARNKLAYTKLTAESDGIITSIGANAGQVVAAGQMVATLASTNEREAVFNVAETLVQGAPHDLQVKVSLSANPAISVVGSVREISPTADPVTRTFRVRVSLPGAPADMAFGATVTGRVVLPTGLIIAVPASSITNDGDKPAVYVVNPATGLLVRKPVTVARYTADTAYLAAGLDKGDIVVTAGVAKLRPGQKVLLEGAAK</sequence>
<dbReference type="NCBIfam" id="TIGR01730">
    <property type="entry name" value="RND_mfp"/>
    <property type="match status" value="1"/>
</dbReference>
<dbReference type="PANTHER" id="PTHR30469">
    <property type="entry name" value="MULTIDRUG RESISTANCE PROTEIN MDTA"/>
    <property type="match status" value="1"/>
</dbReference>
<dbReference type="SUPFAM" id="SSF111369">
    <property type="entry name" value="HlyD-like secretion proteins"/>
    <property type="match status" value="1"/>
</dbReference>
<dbReference type="Pfam" id="PF25954">
    <property type="entry name" value="Beta-barrel_RND_2"/>
    <property type="match status" value="1"/>
</dbReference>
<reference evidence="4 5" key="1">
    <citation type="submission" date="2017-07" db="EMBL/GenBank/DDBJ databases">
        <title>Niveispirillum cyanobacteriorum sp. nov., isolated from cyanobacterial aggregates in a eutrophic lake.</title>
        <authorList>
            <person name="Cai H."/>
        </authorList>
    </citation>
    <scope>NUCLEOTIDE SEQUENCE [LARGE SCALE GENOMIC DNA]</scope>
    <source>
        <strain evidence="5">TH1-14</strain>
    </source>
</reference>
<dbReference type="InterPro" id="IPR006143">
    <property type="entry name" value="RND_pump_MFP"/>
</dbReference>
<dbReference type="InterPro" id="IPR058792">
    <property type="entry name" value="Beta-barrel_RND_2"/>
</dbReference>
<keyword evidence="5" id="KW-1185">Reference proteome</keyword>
<protein>
    <submittedName>
        <fullName evidence="4">Efflux transporter periplasmic adaptor subunit</fullName>
    </submittedName>
</protein>
<organism evidence="4 5">
    <name type="scientific">Niveispirillum lacus</name>
    <dbReference type="NCBI Taxonomy" id="1981099"/>
    <lineage>
        <taxon>Bacteria</taxon>
        <taxon>Pseudomonadati</taxon>
        <taxon>Pseudomonadota</taxon>
        <taxon>Alphaproteobacteria</taxon>
        <taxon>Rhodospirillales</taxon>
        <taxon>Azospirillaceae</taxon>
        <taxon>Niveispirillum</taxon>
    </lineage>
</organism>
<dbReference type="RefSeq" id="WP_094453465.1">
    <property type="nucleotide sequence ID" value="NZ_NOXU01000018.1"/>
</dbReference>
<gene>
    <name evidence="4" type="ORF">CHU95_02680</name>
</gene>
<dbReference type="InterPro" id="IPR058625">
    <property type="entry name" value="MdtA-like_BSH"/>
</dbReference>
<dbReference type="GO" id="GO:1990281">
    <property type="term" value="C:efflux pump complex"/>
    <property type="evidence" value="ECO:0007669"/>
    <property type="project" value="TreeGrafter"/>
</dbReference>
<evidence type="ECO:0000313" key="4">
    <source>
        <dbReference type="EMBL" id="OYQ37096.1"/>
    </source>
</evidence>
<dbReference type="Gene3D" id="1.10.287.470">
    <property type="entry name" value="Helix hairpin bin"/>
    <property type="match status" value="1"/>
</dbReference>
<dbReference type="PANTHER" id="PTHR30469:SF38">
    <property type="entry name" value="HLYD FAMILY SECRETION PROTEIN"/>
    <property type="match status" value="1"/>
</dbReference>
<evidence type="ECO:0000259" key="2">
    <source>
        <dbReference type="Pfam" id="PF25917"/>
    </source>
</evidence>
<dbReference type="GO" id="GO:0015562">
    <property type="term" value="F:efflux transmembrane transporter activity"/>
    <property type="evidence" value="ECO:0007669"/>
    <property type="project" value="TreeGrafter"/>
</dbReference>
<dbReference type="Gene3D" id="2.40.420.20">
    <property type="match status" value="1"/>
</dbReference>
<evidence type="ECO:0000259" key="3">
    <source>
        <dbReference type="Pfam" id="PF25954"/>
    </source>
</evidence>
<comment type="similarity">
    <text evidence="1">Belongs to the membrane fusion protein (MFP) (TC 8.A.1) family.</text>
</comment>
<comment type="caution">
    <text evidence="4">The sequence shown here is derived from an EMBL/GenBank/DDBJ whole genome shotgun (WGS) entry which is preliminary data.</text>
</comment>
<dbReference type="Gene3D" id="2.40.50.100">
    <property type="match status" value="1"/>
</dbReference>
<accession>A0A255Z6M8</accession>
<evidence type="ECO:0000313" key="5">
    <source>
        <dbReference type="Proteomes" id="UP000216998"/>
    </source>
</evidence>